<keyword evidence="3" id="KW-0233">DNA recombination</keyword>
<gene>
    <name evidence="5" type="ORF">MMF94_39180</name>
</gene>
<dbReference type="Pfam" id="PF00589">
    <property type="entry name" value="Phage_integrase"/>
    <property type="match status" value="1"/>
</dbReference>
<dbReference type="InterPro" id="IPR011010">
    <property type="entry name" value="DNA_brk_join_enz"/>
</dbReference>
<evidence type="ECO:0000256" key="1">
    <source>
        <dbReference type="ARBA" id="ARBA00008857"/>
    </source>
</evidence>
<keyword evidence="6" id="KW-1185">Reference proteome</keyword>
<sequence>MTLAMRGLEAKTLDPYLSGWRHRVVPSLGHLSPRMITNGAVDRAVHGWIADDCSRSTVKNSIAALVRVMEQAVRDGIIDRNPARITGWQSLYRKAEDELDNPRSLALPDWATLTRLADALVARSADHFRGWGEVTIFAACTAARIGEVSGCRVADIDTSNWLWTVRRQTTPSPGGLLDKGTKGKRARVVPLIVDVRELVQQRIDAAQGRPDARLFTGPRGGRISTAVLRDATHWDEVVSDLGLEHLRRHALRHTGLTWMADAGVPVHVLRTIAGHGSLSTTQRYLHPDRRSVTAAGNALSAYLRTPRSPSGPQAHTL</sequence>
<evidence type="ECO:0000256" key="3">
    <source>
        <dbReference type="ARBA" id="ARBA00023172"/>
    </source>
</evidence>
<evidence type="ECO:0000313" key="6">
    <source>
        <dbReference type="Proteomes" id="UP001299970"/>
    </source>
</evidence>
<dbReference type="PANTHER" id="PTHR30349:SF64">
    <property type="entry name" value="PROPHAGE INTEGRASE INTD-RELATED"/>
    <property type="match status" value="1"/>
</dbReference>
<dbReference type="Proteomes" id="UP001299970">
    <property type="component" value="Unassembled WGS sequence"/>
</dbReference>
<dbReference type="InterPro" id="IPR010998">
    <property type="entry name" value="Integrase_recombinase_N"/>
</dbReference>
<protein>
    <submittedName>
        <fullName evidence="5">Site-specific integrase</fullName>
    </submittedName>
</protein>
<evidence type="ECO:0000313" key="5">
    <source>
        <dbReference type="EMBL" id="MCH6171746.1"/>
    </source>
</evidence>
<comment type="similarity">
    <text evidence="1">Belongs to the 'phage' integrase family.</text>
</comment>
<evidence type="ECO:0000256" key="2">
    <source>
        <dbReference type="ARBA" id="ARBA00023125"/>
    </source>
</evidence>
<dbReference type="Gene3D" id="1.10.443.10">
    <property type="entry name" value="Intergrase catalytic core"/>
    <property type="match status" value="1"/>
</dbReference>
<evidence type="ECO:0000259" key="4">
    <source>
        <dbReference type="PROSITE" id="PS51898"/>
    </source>
</evidence>
<proteinExistence type="inferred from homology"/>
<dbReference type="SUPFAM" id="SSF56349">
    <property type="entry name" value="DNA breaking-rejoining enzymes"/>
    <property type="match status" value="1"/>
</dbReference>
<accession>A0ABS9TTC8</accession>
<dbReference type="InterPro" id="IPR013762">
    <property type="entry name" value="Integrase-like_cat_sf"/>
</dbReference>
<organism evidence="5 6">
    <name type="scientific">Pseudonocardia alaniniphila</name>
    <dbReference type="NCBI Taxonomy" id="75291"/>
    <lineage>
        <taxon>Bacteria</taxon>
        <taxon>Bacillati</taxon>
        <taxon>Actinomycetota</taxon>
        <taxon>Actinomycetes</taxon>
        <taxon>Pseudonocardiales</taxon>
        <taxon>Pseudonocardiaceae</taxon>
        <taxon>Pseudonocardia</taxon>
    </lineage>
</organism>
<keyword evidence="2" id="KW-0238">DNA-binding</keyword>
<dbReference type="PROSITE" id="PS51898">
    <property type="entry name" value="TYR_RECOMBINASE"/>
    <property type="match status" value="1"/>
</dbReference>
<reference evidence="5 6" key="1">
    <citation type="submission" date="2022-03" db="EMBL/GenBank/DDBJ databases">
        <title>Pseudonocardia alaer sp. nov., a novel actinomycete isolated from reed forest soil.</title>
        <authorList>
            <person name="Wang L."/>
        </authorList>
    </citation>
    <scope>NUCLEOTIDE SEQUENCE [LARGE SCALE GENOMIC DNA]</scope>
    <source>
        <strain evidence="5 6">Y-16303</strain>
    </source>
</reference>
<dbReference type="EMBL" id="JAKXMK010000048">
    <property type="protein sequence ID" value="MCH6171746.1"/>
    <property type="molecule type" value="Genomic_DNA"/>
</dbReference>
<dbReference type="CDD" id="cd00796">
    <property type="entry name" value="INT_Rci_Hp1_C"/>
    <property type="match status" value="1"/>
</dbReference>
<dbReference type="Gene3D" id="1.10.150.130">
    <property type="match status" value="1"/>
</dbReference>
<dbReference type="PANTHER" id="PTHR30349">
    <property type="entry name" value="PHAGE INTEGRASE-RELATED"/>
    <property type="match status" value="1"/>
</dbReference>
<comment type="caution">
    <text evidence="5">The sequence shown here is derived from an EMBL/GenBank/DDBJ whole genome shotgun (WGS) entry which is preliminary data.</text>
</comment>
<dbReference type="InterPro" id="IPR002104">
    <property type="entry name" value="Integrase_catalytic"/>
</dbReference>
<dbReference type="InterPro" id="IPR050090">
    <property type="entry name" value="Tyrosine_recombinase_XerCD"/>
</dbReference>
<feature type="domain" description="Tyr recombinase" evidence="4">
    <location>
        <begin position="106"/>
        <end position="297"/>
    </location>
</feature>
<name>A0ABS9TTC8_9PSEU</name>